<evidence type="ECO:0000259" key="3">
    <source>
        <dbReference type="PROSITE" id="PS50048"/>
    </source>
</evidence>
<dbReference type="STRING" id="5762.D2W028"/>
<dbReference type="Pfam" id="PF00172">
    <property type="entry name" value="Zn_clus"/>
    <property type="match status" value="1"/>
</dbReference>
<name>D2W028_NAEGR</name>
<dbReference type="InParanoid" id="D2W028"/>
<dbReference type="InterPro" id="IPR036864">
    <property type="entry name" value="Zn2-C6_fun-type_DNA-bd_sf"/>
</dbReference>
<dbReference type="Pfam" id="PF07707">
    <property type="entry name" value="BACK"/>
    <property type="match status" value="1"/>
</dbReference>
<dbReference type="eggNOG" id="KOG4441">
    <property type="taxonomic scope" value="Eukaryota"/>
</dbReference>
<keyword evidence="5" id="KW-1185">Reference proteome</keyword>
<feature type="domain" description="Zn(2)-C6 fungal-type" evidence="3">
    <location>
        <begin position="313"/>
        <end position="341"/>
    </location>
</feature>
<reference evidence="4 5" key="1">
    <citation type="journal article" date="2010" name="Cell">
        <title>The genome of Naegleria gruberi illuminates early eukaryotic versatility.</title>
        <authorList>
            <person name="Fritz-Laylin L.K."/>
            <person name="Prochnik S.E."/>
            <person name="Ginger M.L."/>
            <person name="Dacks J.B."/>
            <person name="Carpenter M.L."/>
            <person name="Field M.C."/>
            <person name="Kuo A."/>
            <person name="Paredez A."/>
            <person name="Chapman J."/>
            <person name="Pham J."/>
            <person name="Shu S."/>
            <person name="Neupane R."/>
            <person name="Cipriano M."/>
            <person name="Mancuso J."/>
            <person name="Tu H."/>
            <person name="Salamov A."/>
            <person name="Lindquist E."/>
            <person name="Shapiro H."/>
            <person name="Lucas S."/>
            <person name="Grigoriev I.V."/>
            <person name="Cande W.Z."/>
            <person name="Fulton C."/>
            <person name="Rokhsar D.S."/>
            <person name="Dawson S.C."/>
        </authorList>
    </citation>
    <scope>NUCLEOTIDE SEQUENCE [LARGE SCALE GENOMIC DNA]</scope>
    <source>
        <strain evidence="4 5">NEG-M</strain>
    </source>
</reference>
<dbReference type="Proteomes" id="UP000006671">
    <property type="component" value="Unassembled WGS sequence"/>
</dbReference>
<dbReference type="SUPFAM" id="SSF57701">
    <property type="entry name" value="Zn2/Cys6 DNA-binding domain"/>
    <property type="match status" value="1"/>
</dbReference>
<sequence>MSMISSLYLDEEVSDCVLISQNGKKFPALRAMVGKWSTKLKELLFIPEFKIGMELVLDQVTDLGLEIFLKVVYFGSTKDYAVDKFMDLYTFAHTYGMQEIEGRALKIMRSAAVGDSFLLLENCSQYLEEFKEINSLKKTLLTKISANFDAVCESEHFVKLSIEDLKVMLAGEELKLIGSEGNLFKSLMRWIEHDKENRLQYLDYFLSEIRFPIIEGEVLATVDSHPLLVSKRDIISPKLYEAMIYNLNPAMIENKEDKKFLKRDCDLFNFIPNGMPIKFTNLITGKHVTVIMNGSNDKGEVTKKKRRNQVKSPCDQCRKAHVFCTDEKPCPRCVKLGFQCVGGKSLQ</sequence>
<dbReference type="EMBL" id="GG738917">
    <property type="protein sequence ID" value="EFC37543.1"/>
    <property type="molecule type" value="Genomic_DNA"/>
</dbReference>
<gene>
    <name evidence="4" type="ORF">NAEGRDRAFT_74708</name>
</gene>
<dbReference type="GO" id="GO:0000981">
    <property type="term" value="F:DNA-binding transcription factor activity, RNA polymerase II-specific"/>
    <property type="evidence" value="ECO:0007669"/>
    <property type="project" value="InterPro"/>
</dbReference>
<evidence type="ECO:0000313" key="5">
    <source>
        <dbReference type="Proteomes" id="UP000006671"/>
    </source>
</evidence>
<evidence type="ECO:0000256" key="2">
    <source>
        <dbReference type="ARBA" id="ARBA00022737"/>
    </source>
</evidence>
<dbReference type="PANTHER" id="PTHR45632:SF3">
    <property type="entry name" value="KELCH-LIKE PROTEIN 32"/>
    <property type="match status" value="1"/>
</dbReference>
<dbReference type="VEuPathDB" id="AmoebaDB:NAEGRDRAFT_74708"/>
<dbReference type="GO" id="GO:0008270">
    <property type="term" value="F:zinc ion binding"/>
    <property type="evidence" value="ECO:0007669"/>
    <property type="project" value="InterPro"/>
</dbReference>
<accession>D2W028</accession>
<dbReference type="Pfam" id="PF00651">
    <property type="entry name" value="BTB"/>
    <property type="match status" value="1"/>
</dbReference>
<keyword evidence="1" id="KW-0880">Kelch repeat</keyword>
<dbReference type="CDD" id="cd00067">
    <property type="entry name" value="GAL4"/>
    <property type="match status" value="1"/>
</dbReference>
<evidence type="ECO:0000313" key="4">
    <source>
        <dbReference type="EMBL" id="EFC37543.1"/>
    </source>
</evidence>
<dbReference type="Gene3D" id="1.25.40.420">
    <property type="match status" value="1"/>
</dbReference>
<dbReference type="SUPFAM" id="SSF54695">
    <property type="entry name" value="POZ domain"/>
    <property type="match status" value="1"/>
</dbReference>
<proteinExistence type="predicted"/>
<dbReference type="SMART" id="SM00875">
    <property type="entry name" value="BACK"/>
    <property type="match status" value="1"/>
</dbReference>
<dbReference type="InterPro" id="IPR011705">
    <property type="entry name" value="BACK"/>
</dbReference>
<dbReference type="PANTHER" id="PTHR45632">
    <property type="entry name" value="LD33804P"/>
    <property type="match status" value="1"/>
</dbReference>
<dbReference type="Gene3D" id="4.10.240.10">
    <property type="entry name" value="Zn(2)-C6 fungal-type DNA-binding domain"/>
    <property type="match status" value="1"/>
</dbReference>
<keyword evidence="2" id="KW-0677">Repeat</keyword>
<dbReference type="InterPro" id="IPR011333">
    <property type="entry name" value="SKP1/BTB/POZ_sf"/>
</dbReference>
<dbReference type="KEGG" id="ngr:NAEGRDRAFT_74708"/>
<dbReference type="OrthoDB" id="6418787at2759"/>
<organism evidence="5">
    <name type="scientific">Naegleria gruberi</name>
    <name type="common">Amoeba</name>
    <dbReference type="NCBI Taxonomy" id="5762"/>
    <lineage>
        <taxon>Eukaryota</taxon>
        <taxon>Discoba</taxon>
        <taxon>Heterolobosea</taxon>
        <taxon>Tetramitia</taxon>
        <taxon>Eutetramitia</taxon>
        <taxon>Vahlkampfiidae</taxon>
        <taxon>Naegleria</taxon>
    </lineage>
</organism>
<dbReference type="AlphaFoldDB" id="D2W028"/>
<dbReference type="GeneID" id="8857426"/>
<protein>
    <submittedName>
        <fullName evidence="4">Predicted protein</fullName>
    </submittedName>
</protein>
<dbReference type="RefSeq" id="XP_002670287.1">
    <property type="nucleotide sequence ID" value="XM_002670241.1"/>
</dbReference>
<dbReference type="InterPro" id="IPR001138">
    <property type="entry name" value="Zn2Cys6_DnaBD"/>
</dbReference>
<dbReference type="InterPro" id="IPR000210">
    <property type="entry name" value="BTB/POZ_dom"/>
</dbReference>
<dbReference type="PROSITE" id="PS00463">
    <property type="entry name" value="ZN2_CY6_FUNGAL_1"/>
    <property type="match status" value="1"/>
</dbReference>
<dbReference type="PROSITE" id="PS50048">
    <property type="entry name" value="ZN2_CY6_FUNGAL_2"/>
    <property type="match status" value="1"/>
</dbReference>
<dbReference type="Gene3D" id="3.30.710.10">
    <property type="entry name" value="Potassium Channel Kv1.1, Chain A"/>
    <property type="match status" value="1"/>
</dbReference>
<evidence type="ECO:0000256" key="1">
    <source>
        <dbReference type="ARBA" id="ARBA00022441"/>
    </source>
</evidence>